<evidence type="ECO:0000313" key="3">
    <source>
        <dbReference type="Proteomes" id="UP000269396"/>
    </source>
</evidence>
<dbReference type="Proteomes" id="UP000269396">
    <property type="component" value="Unassembled WGS sequence"/>
</dbReference>
<keyword evidence="1" id="KW-0812">Transmembrane</keyword>
<keyword evidence="1" id="KW-1133">Transmembrane helix</keyword>
<keyword evidence="3" id="KW-1185">Reference proteome</keyword>
<evidence type="ECO:0000256" key="1">
    <source>
        <dbReference type="SAM" id="Phobius"/>
    </source>
</evidence>
<accession>A0A3P8FDX8</accession>
<gene>
    <name evidence="2" type="ORF">SMTD_LOCUS10778</name>
</gene>
<sequence>MIIRHSNTKLWRLIRLVCMVMMITIIIVSSTTTNTITSTNDSFFQLVLCIISC</sequence>
<reference evidence="2 3" key="1">
    <citation type="submission" date="2018-11" db="EMBL/GenBank/DDBJ databases">
        <authorList>
            <consortium name="Pathogen Informatics"/>
        </authorList>
    </citation>
    <scope>NUCLEOTIDE SEQUENCE [LARGE SCALE GENOMIC DNA]</scope>
    <source>
        <strain>Denwood</strain>
        <strain evidence="3">Zambia</strain>
    </source>
</reference>
<organism evidence="2 3">
    <name type="scientific">Schistosoma mattheei</name>
    <dbReference type="NCBI Taxonomy" id="31246"/>
    <lineage>
        <taxon>Eukaryota</taxon>
        <taxon>Metazoa</taxon>
        <taxon>Spiralia</taxon>
        <taxon>Lophotrochozoa</taxon>
        <taxon>Platyhelminthes</taxon>
        <taxon>Trematoda</taxon>
        <taxon>Digenea</taxon>
        <taxon>Strigeidida</taxon>
        <taxon>Schistosomatoidea</taxon>
        <taxon>Schistosomatidae</taxon>
        <taxon>Schistosoma</taxon>
    </lineage>
</organism>
<evidence type="ECO:0000313" key="2">
    <source>
        <dbReference type="EMBL" id="VDP55964.1"/>
    </source>
</evidence>
<protein>
    <submittedName>
        <fullName evidence="2">Uncharacterized protein</fullName>
    </submittedName>
</protein>
<dbReference type="EMBL" id="UZAL01030864">
    <property type="protein sequence ID" value="VDP55964.1"/>
    <property type="molecule type" value="Genomic_DNA"/>
</dbReference>
<proteinExistence type="predicted"/>
<keyword evidence="1" id="KW-0472">Membrane</keyword>
<dbReference type="AlphaFoldDB" id="A0A3P8FDX8"/>
<name>A0A3P8FDX8_9TREM</name>
<feature type="transmembrane region" description="Helical" evidence="1">
    <location>
        <begin position="12"/>
        <end position="30"/>
    </location>
</feature>